<keyword evidence="1" id="KW-0808">Transferase</keyword>
<gene>
    <name evidence="4" type="ORF">B0I33_103368</name>
</gene>
<accession>A0A2T0LYZ2</accession>
<sequence>MSEPDALEALGTVDVLVIGEPLVELSSTRPMHNGAPMRLGFSGDALNAAAAAAAAGARTALLARVPADELGDAMVAHIAELGVETGALLRVPGQHGVYLTHIDPTGGRQFAYARSGSATSALAPEDLPGGLVASAGVVVSSGVTCALSAGAAAAVERAARLARCFVYDPNFRPRLTGADAAAAVLRRLAPLARLVTPSWPGEARQLLGLGPDSVPGDAVAAVLALGAAAVAVTSGPDGVLLGTPAGETEIPPVPPPRVVDQTGAGDVLTGTIAARLALGDDLLDAVRLGAGAAALSVQGRGGTGYLPTLAESRAAACARGAVR</sequence>
<dbReference type="AlphaFoldDB" id="A0A2T0LYZ2"/>
<evidence type="ECO:0000313" key="5">
    <source>
        <dbReference type="Proteomes" id="UP000238362"/>
    </source>
</evidence>
<evidence type="ECO:0000256" key="2">
    <source>
        <dbReference type="ARBA" id="ARBA00022777"/>
    </source>
</evidence>
<comment type="caution">
    <text evidence="4">The sequence shown here is derived from an EMBL/GenBank/DDBJ whole genome shotgun (WGS) entry which is preliminary data.</text>
</comment>
<dbReference type="SUPFAM" id="SSF53613">
    <property type="entry name" value="Ribokinase-like"/>
    <property type="match status" value="1"/>
</dbReference>
<dbReference type="GO" id="GO:0016301">
    <property type="term" value="F:kinase activity"/>
    <property type="evidence" value="ECO:0007669"/>
    <property type="project" value="UniProtKB-KW"/>
</dbReference>
<dbReference type="InterPro" id="IPR029056">
    <property type="entry name" value="Ribokinase-like"/>
</dbReference>
<dbReference type="InterPro" id="IPR011611">
    <property type="entry name" value="PfkB_dom"/>
</dbReference>
<evidence type="ECO:0000256" key="1">
    <source>
        <dbReference type="ARBA" id="ARBA00022679"/>
    </source>
</evidence>
<keyword evidence="2 4" id="KW-0418">Kinase</keyword>
<name>A0A2T0LYZ2_9PSEU</name>
<dbReference type="RefSeq" id="WP_106178006.1">
    <property type="nucleotide sequence ID" value="NZ_PVNH01000003.1"/>
</dbReference>
<dbReference type="OrthoDB" id="7946249at2"/>
<protein>
    <submittedName>
        <fullName evidence="4">2-dehydro-3-deoxygluconokinase</fullName>
    </submittedName>
</protein>
<dbReference type="PANTHER" id="PTHR10584:SF166">
    <property type="entry name" value="RIBOKINASE"/>
    <property type="match status" value="1"/>
</dbReference>
<dbReference type="Pfam" id="PF00294">
    <property type="entry name" value="PfkB"/>
    <property type="match status" value="1"/>
</dbReference>
<reference evidence="4 5" key="1">
    <citation type="submission" date="2018-03" db="EMBL/GenBank/DDBJ databases">
        <title>Genomic Encyclopedia of Type Strains, Phase III (KMG-III): the genomes of soil and plant-associated and newly described type strains.</title>
        <authorList>
            <person name="Whitman W."/>
        </authorList>
    </citation>
    <scope>NUCLEOTIDE SEQUENCE [LARGE SCALE GENOMIC DNA]</scope>
    <source>
        <strain evidence="4 5">CGMCC 4.7125</strain>
    </source>
</reference>
<evidence type="ECO:0000313" key="4">
    <source>
        <dbReference type="EMBL" id="PRX49333.1"/>
    </source>
</evidence>
<dbReference type="Proteomes" id="UP000238362">
    <property type="component" value="Unassembled WGS sequence"/>
</dbReference>
<evidence type="ECO:0000259" key="3">
    <source>
        <dbReference type="Pfam" id="PF00294"/>
    </source>
</evidence>
<dbReference type="GO" id="GO:0005829">
    <property type="term" value="C:cytosol"/>
    <property type="evidence" value="ECO:0007669"/>
    <property type="project" value="TreeGrafter"/>
</dbReference>
<dbReference type="Gene3D" id="3.40.1190.20">
    <property type="match status" value="1"/>
</dbReference>
<dbReference type="PANTHER" id="PTHR10584">
    <property type="entry name" value="SUGAR KINASE"/>
    <property type="match status" value="1"/>
</dbReference>
<organism evidence="4 5">
    <name type="scientific">Prauserella shujinwangii</name>
    <dbReference type="NCBI Taxonomy" id="1453103"/>
    <lineage>
        <taxon>Bacteria</taxon>
        <taxon>Bacillati</taxon>
        <taxon>Actinomycetota</taxon>
        <taxon>Actinomycetes</taxon>
        <taxon>Pseudonocardiales</taxon>
        <taxon>Pseudonocardiaceae</taxon>
        <taxon>Prauserella</taxon>
    </lineage>
</organism>
<dbReference type="EMBL" id="PVNH01000003">
    <property type="protein sequence ID" value="PRX49333.1"/>
    <property type="molecule type" value="Genomic_DNA"/>
</dbReference>
<keyword evidence="5" id="KW-1185">Reference proteome</keyword>
<feature type="domain" description="Carbohydrate kinase PfkB" evidence="3">
    <location>
        <begin position="15"/>
        <end position="308"/>
    </location>
</feature>
<proteinExistence type="predicted"/>